<sequence length="133" mass="14987">MSFKIPKNDSKYWWTQHAIRKMVFYGLSPDRVKRTIRNPKRVEEGVAENTIAVMSAGTNPKKPSEVWVMYAAPKARAKSPKLKVEGSDSKFKIQNSQFIVISAWRYPGVSPIGKAIPIPADILEELKSEGIID</sequence>
<dbReference type="AlphaFoldDB" id="A0A1F8GJM2"/>
<proteinExistence type="predicted"/>
<dbReference type="STRING" id="1802697.A2925_02295"/>
<evidence type="ECO:0000313" key="2">
    <source>
        <dbReference type="Proteomes" id="UP000178256"/>
    </source>
</evidence>
<dbReference type="Proteomes" id="UP000178256">
    <property type="component" value="Unassembled WGS sequence"/>
</dbReference>
<organism evidence="1 2">
    <name type="scientific">Candidatus Yanofskybacteria bacterium RIFCSPLOWO2_01_FULL_44_22</name>
    <dbReference type="NCBI Taxonomy" id="1802697"/>
    <lineage>
        <taxon>Bacteria</taxon>
        <taxon>Candidatus Yanofskyibacteriota</taxon>
    </lineage>
</organism>
<accession>A0A1F8GJM2</accession>
<gene>
    <name evidence="1" type="ORF">A2925_02295</name>
</gene>
<evidence type="ECO:0000313" key="1">
    <source>
        <dbReference type="EMBL" id="OGN25533.1"/>
    </source>
</evidence>
<dbReference type="EMBL" id="MGKL01000018">
    <property type="protein sequence ID" value="OGN25533.1"/>
    <property type="molecule type" value="Genomic_DNA"/>
</dbReference>
<reference evidence="1 2" key="1">
    <citation type="journal article" date="2016" name="Nat. Commun.">
        <title>Thousands of microbial genomes shed light on interconnected biogeochemical processes in an aquifer system.</title>
        <authorList>
            <person name="Anantharaman K."/>
            <person name="Brown C.T."/>
            <person name="Hug L.A."/>
            <person name="Sharon I."/>
            <person name="Castelle C.J."/>
            <person name="Probst A.J."/>
            <person name="Thomas B.C."/>
            <person name="Singh A."/>
            <person name="Wilkins M.J."/>
            <person name="Karaoz U."/>
            <person name="Brodie E.L."/>
            <person name="Williams K.H."/>
            <person name="Hubbard S.S."/>
            <person name="Banfield J.F."/>
        </authorList>
    </citation>
    <scope>NUCLEOTIDE SEQUENCE [LARGE SCALE GENOMIC DNA]</scope>
</reference>
<name>A0A1F8GJM2_9BACT</name>
<comment type="caution">
    <text evidence="1">The sequence shown here is derived from an EMBL/GenBank/DDBJ whole genome shotgun (WGS) entry which is preliminary data.</text>
</comment>
<protein>
    <submittedName>
        <fullName evidence="1">Uncharacterized protein</fullName>
    </submittedName>
</protein>